<feature type="transmembrane region" description="Helical" evidence="7">
    <location>
        <begin position="14"/>
        <end position="34"/>
    </location>
</feature>
<feature type="transmembrane region" description="Helical" evidence="7">
    <location>
        <begin position="46"/>
        <end position="65"/>
    </location>
</feature>
<organism evidence="8 9">
    <name type="scientific">Desulfurobacterium indicum</name>
    <dbReference type="NCBI Taxonomy" id="1914305"/>
    <lineage>
        <taxon>Bacteria</taxon>
        <taxon>Pseudomonadati</taxon>
        <taxon>Aquificota</taxon>
        <taxon>Aquificia</taxon>
        <taxon>Desulfurobacteriales</taxon>
        <taxon>Desulfurobacteriaceae</taxon>
        <taxon>Desulfurobacterium</taxon>
    </lineage>
</organism>
<comment type="caution">
    <text evidence="8">The sequence shown here is derived from an EMBL/GenBank/DDBJ whole genome shotgun (WGS) entry which is preliminary data.</text>
</comment>
<keyword evidence="9" id="KW-1185">Reference proteome</keyword>
<evidence type="ECO:0000256" key="2">
    <source>
        <dbReference type="ARBA" id="ARBA00009784"/>
    </source>
</evidence>
<dbReference type="RefSeq" id="WP_076712253.1">
    <property type="nucleotide sequence ID" value="NZ_MOEN01000002.1"/>
</dbReference>
<dbReference type="EMBL" id="MOEN01000002">
    <property type="protein sequence ID" value="OMH41281.1"/>
    <property type="molecule type" value="Genomic_DNA"/>
</dbReference>
<feature type="transmembrane region" description="Helical" evidence="7">
    <location>
        <begin position="119"/>
        <end position="141"/>
    </location>
</feature>
<dbReference type="PANTHER" id="PTHR33508:SF1">
    <property type="entry name" value="UPF0056 MEMBRANE PROTEIN YHCE"/>
    <property type="match status" value="1"/>
</dbReference>
<comment type="subcellular location">
    <subcellularLocation>
        <location evidence="1 7">Cell membrane</location>
        <topology evidence="1 7">Multi-pass membrane protein</topology>
    </subcellularLocation>
</comment>
<evidence type="ECO:0000256" key="1">
    <source>
        <dbReference type="ARBA" id="ARBA00004651"/>
    </source>
</evidence>
<keyword evidence="5 7" id="KW-1133">Transmembrane helix</keyword>
<evidence type="ECO:0000256" key="4">
    <source>
        <dbReference type="ARBA" id="ARBA00022692"/>
    </source>
</evidence>
<dbReference type="NCBIfam" id="TIGR00427">
    <property type="entry name" value="NAAT family transporter"/>
    <property type="match status" value="1"/>
</dbReference>
<protein>
    <recommendedName>
        <fullName evidence="7">UPF0056 membrane protein</fullName>
    </recommendedName>
</protein>
<evidence type="ECO:0000313" key="8">
    <source>
        <dbReference type="EMBL" id="OMH41281.1"/>
    </source>
</evidence>
<proteinExistence type="inferred from homology"/>
<gene>
    <name evidence="8" type="ORF">BLW93_01015</name>
</gene>
<dbReference type="STRING" id="1914305.BLW93_01015"/>
<dbReference type="Proteomes" id="UP000187408">
    <property type="component" value="Unassembled WGS sequence"/>
</dbReference>
<dbReference type="AlphaFoldDB" id="A0A1R1MN85"/>
<dbReference type="Pfam" id="PF01914">
    <property type="entry name" value="MarC"/>
    <property type="match status" value="1"/>
</dbReference>
<evidence type="ECO:0000256" key="7">
    <source>
        <dbReference type="RuleBase" id="RU362048"/>
    </source>
</evidence>
<keyword evidence="3" id="KW-1003">Cell membrane</keyword>
<keyword evidence="4 7" id="KW-0812">Transmembrane</keyword>
<accession>A0A1R1MN85</accession>
<evidence type="ECO:0000313" key="9">
    <source>
        <dbReference type="Proteomes" id="UP000187408"/>
    </source>
</evidence>
<reference evidence="8 9" key="1">
    <citation type="submission" date="2016-10" db="EMBL/GenBank/DDBJ databases">
        <title>Genome sequence of a sulfur-reducing bacterium Desulfurobacterium indicum K6013.</title>
        <authorList>
            <person name="Cao J."/>
            <person name="Shao Z."/>
            <person name="Alain K."/>
            <person name="Jebbar M."/>
        </authorList>
    </citation>
    <scope>NUCLEOTIDE SEQUENCE [LARGE SCALE GENOMIC DNA]</scope>
    <source>
        <strain evidence="8 9">K6013</strain>
    </source>
</reference>
<evidence type="ECO:0000256" key="6">
    <source>
        <dbReference type="ARBA" id="ARBA00023136"/>
    </source>
</evidence>
<feature type="transmembrane region" description="Helical" evidence="7">
    <location>
        <begin position="190"/>
        <end position="211"/>
    </location>
</feature>
<keyword evidence="6 7" id="KW-0472">Membrane</keyword>
<dbReference type="GO" id="GO:0005886">
    <property type="term" value="C:plasma membrane"/>
    <property type="evidence" value="ECO:0007669"/>
    <property type="project" value="UniProtKB-SubCell"/>
</dbReference>
<evidence type="ECO:0000256" key="3">
    <source>
        <dbReference type="ARBA" id="ARBA00022475"/>
    </source>
</evidence>
<dbReference type="InterPro" id="IPR002771">
    <property type="entry name" value="Multi_antbiot-R_MarC"/>
</dbReference>
<dbReference type="OrthoDB" id="21094at2"/>
<feature type="transmembrane region" description="Helical" evidence="7">
    <location>
        <begin position="71"/>
        <end position="95"/>
    </location>
</feature>
<name>A0A1R1MN85_9BACT</name>
<comment type="similarity">
    <text evidence="2 7">Belongs to the UPF0056 (MarC) family.</text>
</comment>
<sequence length="214" mass="22943">MFHLNAGNLFLQDVISLVAILNPVAAAAVMISLLPPETPKVVTDNVALRTARLVFIACLVTLFFGDLIFKIFGININSIKVIGGLVLLVLSLNMINGKLSIGTKHTAEEISEAAEREDIAIVPLGIPVLFGPGVIATVIILKERSGSLFTLALLICAIAVASWITYVVLKNARILMKRLGITGFKIITRIMGLIVGAIASQFIISGVKVLWLKM</sequence>
<feature type="transmembrane region" description="Helical" evidence="7">
    <location>
        <begin position="147"/>
        <end position="169"/>
    </location>
</feature>
<evidence type="ECO:0000256" key="5">
    <source>
        <dbReference type="ARBA" id="ARBA00022989"/>
    </source>
</evidence>
<dbReference type="PANTHER" id="PTHR33508">
    <property type="entry name" value="UPF0056 MEMBRANE PROTEIN YHCE"/>
    <property type="match status" value="1"/>
</dbReference>